<reference evidence="1 2" key="1">
    <citation type="submission" date="2024-02" db="EMBL/GenBank/DDBJ databases">
        <title>Deinococcus carri NBRC 110142.</title>
        <authorList>
            <person name="Ichikawa N."/>
            <person name="Katano-Makiyama Y."/>
            <person name="Hidaka K."/>
        </authorList>
    </citation>
    <scope>NUCLEOTIDE SEQUENCE [LARGE SCALE GENOMIC DNA]</scope>
    <source>
        <strain evidence="1 2">NBRC 110142</strain>
    </source>
</reference>
<evidence type="ECO:0000313" key="1">
    <source>
        <dbReference type="EMBL" id="GAA5514754.1"/>
    </source>
</evidence>
<accession>A0ABP9WBQ0</accession>
<keyword evidence="2" id="KW-1185">Reference proteome</keyword>
<proteinExistence type="predicted"/>
<dbReference type="EMBL" id="BAABRP010000024">
    <property type="protein sequence ID" value="GAA5514754.1"/>
    <property type="molecule type" value="Genomic_DNA"/>
</dbReference>
<dbReference type="Proteomes" id="UP001401887">
    <property type="component" value="Unassembled WGS sequence"/>
</dbReference>
<name>A0ABP9WBQ0_9DEIO</name>
<dbReference type="RefSeq" id="WP_345467848.1">
    <property type="nucleotide sequence ID" value="NZ_BAABRP010000024.1"/>
</dbReference>
<comment type="caution">
    <text evidence="1">The sequence shown here is derived from an EMBL/GenBank/DDBJ whole genome shotgun (WGS) entry which is preliminary data.</text>
</comment>
<organism evidence="1 2">
    <name type="scientific">Deinococcus carri</name>
    <dbReference type="NCBI Taxonomy" id="1211323"/>
    <lineage>
        <taxon>Bacteria</taxon>
        <taxon>Thermotogati</taxon>
        <taxon>Deinococcota</taxon>
        <taxon>Deinococci</taxon>
        <taxon>Deinococcales</taxon>
        <taxon>Deinococcaceae</taxon>
        <taxon>Deinococcus</taxon>
    </lineage>
</organism>
<protein>
    <submittedName>
        <fullName evidence="1">Uncharacterized protein</fullName>
    </submittedName>
</protein>
<gene>
    <name evidence="1" type="ORF">Dcar01_03515</name>
</gene>
<sequence length="239" mass="26521">MPLDPTRYPIPSVQPGDWLDDVLLGRVQVGGYTNAPIPWPYRRKTGKHSLILTETLARAVRTEAAKDIQEAFGVSEGTVWGWRKALGVNAQNNPGTQRLYRELVVDKLTPERAAKGRQKALEPEAQTRMRESIAVGMAERQPHPHAVTWTPEMDAVLGTMPDEQAAQALGVSKTLAATRRRHLKKRSYKDTRNIKWTPEMDARLGTAFDGDLAEGWGISRSAVTLRRMTLGVPAHGKGE</sequence>
<evidence type="ECO:0000313" key="2">
    <source>
        <dbReference type="Proteomes" id="UP001401887"/>
    </source>
</evidence>